<evidence type="ECO:0000313" key="2">
    <source>
        <dbReference type="Proteomes" id="UP000294881"/>
    </source>
</evidence>
<evidence type="ECO:0000313" key="1">
    <source>
        <dbReference type="EMBL" id="TCO15902.1"/>
    </source>
</evidence>
<keyword evidence="2" id="KW-1185">Reference proteome</keyword>
<gene>
    <name evidence="1" type="ORF">EV666_101151</name>
</gene>
<proteinExistence type="predicted"/>
<dbReference type="AlphaFoldDB" id="A0A4R2GXE0"/>
<organism evidence="1 2">
    <name type="scientific">Camelimonas lactis</name>
    <dbReference type="NCBI Taxonomy" id="659006"/>
    <lineage>
        <taxon>Bacteria</taxon>
        <taxon>Pseudomonadati</taxon>
        <taxon>Pseudomonadota</taxon>
        <taxon>Alphaproteobacteria</taxon>
        <taxon>Hyphomicrobiales</taxon>
        <taxon>Chelatococcaceae</taxon>
        <taxon>Camelimonas</taxon>
    </lineage>
</organism>
<dbReference type="EMBL" id="SLWL01000001">
    <property type="protein sequence ID" value="TCO15902.1"/>
    <property type="molecule type" value="Genomic_DNA"/>
</dbReference>
<dbReference type="Proteomes" id="UP000294881">
    <property type="component" value="Unassembled WGS sequence"/>
</dbReference>
<comment type="caution">
    <text evidence="1">The sequence shown here is derived from an EMBL/GenBank/DDBJ whole genome shotgun (WGS) entry which is preliminary data.</text>
</comment>
<sequence length="65" mass="7368">MSLQECGGPARLKMRRAARHVHSGRRLAGGDVFRETLWRYRAMISVLNDTLLAIDFIRASAARQL</sequence>
<reference evidence="1 2" key="1">
    <citation type="submission" date="2019-03" db="EMBL/GenBank/DDBJ databases">
        <title>Genomic Encyclopedia of Type Strains, Phase IV (KMG-IV): sequencing the most valuable type-strain genomes for metagenomic binning, comparative biology and taxonomic classification.</title>
        <authorList>
            <person name="Goeker M."/>
        </authorList>
    </citation>
    <scope>NUCLEOTIDE SEQUENCE [LARGE SCALE GENOMIC DNA]</scope>
    <source>
        <strain evidence="1 2">DSM 22958</strain>
    </source>
</reference>
<name>A0A4R2GXE0_9HYPH</name>
<accession>A0A4R2GXE0</accession>
<protein>
    <submittedName>
        <fullName evidence="1">Uncharacterized protein</fullName>
    </submittedName>
</protein>